<reference evidence="3" key="1">
    <citation type="journal article" date="2014" name="Nucleic Acids Res.">
        <title>The evolutionary dynamics of variant antigen genes in Babesia reveal a history of genomic innovation underlying host-parasite interaction.</title>
        <authorList>
            <person name="Jackson A.P."/>
            <person name="Otto T.D."/>
            <person name="Darby A."/>
            <person name="Ramaprasad A."/>
            <person name="Xia D."/>
            <person name="Echaide I.E."/>
            <person name="Farber M."/>
            <person name="Gahlot S."/>
            <person name="Gamble J."/>
            <person name="Gupta D."/>
            <person name="Gupta Y."/>
            <person name="Jackson L."/>
            <person name="Malandrin L."/>
            <person name="Malas T.B."/>
            <person name="Moussa E."/>
            <person name="Nair M."/>
            <person name="Reid A.J."/>
            <person name="Sanders M."/>
            <person name="Sharma J."/>
            <person name="Tracey A."/>
            <person name="Quail M.A."/>
            <person name="Weir W."/>
            <person name="Wastling J.M."/>
            <person name="Hall N."/>
            <person name="Willadsen P."/>
            <person name="Lingelbach K."/>
            <person name="Shiels B."/>
            <person name="Tait A."/>
            <person name="Berriman M."/>
            <person name="Allred D.R."/>
            <person name="Pain A."/>
        </authorList>
    </citation>
    <scope>NUCLEOTIDE SEQUENCE</scope>
    <source>
        <strain evidence="3">1802A</strain>
    </source>
</reference>
<dbReference type="EMBL" id="JAHBMH010000044">
    <property type="protein sequence ID" value="KAK1935896.1"/>
    <property type="molecule type" value="Genomic_DNA"/>
</dbReference>
<name>A0AAD9GCS6_BABDI</name>
<dbReference type="PROSITE" id="PS51375">
    <property type="entry name" value="PPR"/>
    <property type="match status" value="6"/>
</dbReference>
<dbReference type="PANTHER" id="PTHR46128">
    <property type="entry name" value="MITOCHONDRIAL GROUP I INTRON SPLICING FACTOR CCM1"/>
    <property type="match status" value="1"/>
</dbReference>
<comment type="similarity">
    <text evidence="1">Belongs to the PPR family. P subfamily.</text>
</comment>
<keyword evidence="4" id="KW-1185">Reference proteome</keyword>
<gene>
    <name evidence="3" type="ORF">X943_000252</name>
</gene>
<evidence type="ECO:0000313" key="3">
    <source>
        <dbReference type="EMBL" id="KAK1935896.1"/>
    </source>
</evidence>
<dbReference type="PANTHER" id="PTHR46128:SF329">
    <property type="entry name" value="MITOCHONDRIAL GROUP I INTRON SPLICING FACTOR DMR1"/>
    <property type="match status" value="1"/>
</dbReference>
<dbReference type="Pfam" id="PF01535">
    <property type="entry name" value="PPR"/>
    <property type="match status" value="1"/>
</dbReference>
<dbReference type="AlphaFoldDB" id="A0AAD9GCS6"/>
<dbReference type="InterPro" id="IPR050872">
    <property type="entry name" value="PPR_P_subfamily"/>
</dbReference>
<feature type="repeat" description="PPR" evidence="2">
    <location>
        <begin position="871"/>
        <end position="905"/>
    </location>
</feature>
<evidence type="ECO:0000256" key="2">
    <source>
        <dbReference type="PROSITE-ProRule" id="PRU00708"/>
    </source>
</evidence>
<dbReference type="Gene3D" id="1.25.40.10">
    <property type="entry name" value="Tetratricopeptide repeat domain"/>
    <property type="match status" value="3"/>
</dbReference>
<proteinExistence type="inferred from homology"/>
<dbReference type="InterPro" id="IPR002885">
    <property type="entry name" value="PPR_rpt"/>
</dbReference>
<dbReference type="Proteomes" id="UP001195914">
    <property type="component" value="Unassembled WGS sequence"/>
</dbReference>
<dbReference type="NCBIfam" id="TIGR00756">
    <property type="entry name" value="PPR"/>
    <property type="match status" value="6"/>
</dbReference>
<reference evidence="3" key="2">
    <citation type="submission" date="2021-05" db="EMBL/GenBank/DDBJ databases">
        <authorList>
            <person name="Pain A."/>
        </authorList>
    </citation>
    <scope>NUCLEOTIDE SEQUENCE</scope>
    <source>
        <strain evidence="3">1802A</strain>
    </source>
</reference>
<feature type="repeat" description="PPR" evidence="2">
    <location>
        <begin position="801"/>
        <end position="835"/>
    </location>
</feature>
<evidence type="ECO:0000256" key="1">
    <source>
        <dbReference type="ARBA" id="ARBA00007626"/>
    </source>
</evidence>
<feature type="repeat" description="PPR" evidence="2">
    <location>
        <begin position="942"/>
        <end position="976"/>
    </location>
</feature>
<organism evidence="3 4">
    <name type="scientific">Babesia divergens</name>
    <dbReference type="NCBI Taxonomy" id="32595"/>
    <lineage>
        <taxon>Eukaryota</taxon>
        <taxon>Sar</taxon>
        <taxon>Alveolata</taxon>
        <taxon>Apicomplexa</taxon>
        <taxon>Aconoidasida</taxon>
        <taxon>Piroplasmida</taxon>
        <taxon>Babesiidae</taxon>
        <taxon>Babesia</taxon>
    </lineage>
</organism>
<comment type="caution">
    <text evidence="3">The sequence shown here is derived from an EMBL/GenBank/DDBJ whole genome shotgun (WGS) entry which is preliminary data.</text>
</comment>
<feature type="repeat" description="PPR" evidence="2">
    <location>
        <begin position="766"/>
        <end position="800"/>
    </location>
</feature>
<evidence type="ECO:0000313" key="4">
    <source>
        <dbReference type="Proteomes" id="UP001195914"/>
    </source>
</evidence>
<protein>
    <submittedName>
        <fullName evidence="3">Pentatricopeptide repeat domain containing protein</fullName>
    </submittedName>
</protein>
<feature type="repeat" description="PPR" evidence="2">
    <location>
        <begin position="836"/>
        <end position="870"/>
    </location>
</feature>
<dbReference type="InterPro" id="IPR011990">
    <property type="entry name" value="TPR-like_helical_dom_sf"/>
</dbReference>
<accession>A0AAD9GCS6</accession>
<dbReference type="Pfam" id="PF13041">
    <property type="entry name" value="PPR_2"/>
    <property type="match status" value="4"/>
</dbReference>
<feature type="repeat" description="PPR" evidence="2">
    <location>
        <begin position="730"/>
        <end position="764"/>
    </location>
</feature>
<sequence length="1070" mass="118351">MVKGTVDSRSWKAVVSGEKSHKLDVQTKSYIDLDEMDADEHVFTRFKTIFRGPGSCEDRKSDTTKGSILSLPDPVESFANTIYNGSSMMPCSTALSSFDLGSCVSTDMMDGLGKLGYGQSMMCFDKLAQALTAESASYADKEKFGMLSETPLTHLASMDNGTMGDVVTPLGLGSVDIGSDFADRLGKLLQRCMSDDDAARNELVALCANEFHLTDSVLSPAVVSVLLRFCLLKGQLYLAGQLLQIAWDMDIQIPAGDQSQVLLTLCSDDAIGLVRNLLSKLPFPSPHGEDIMSLFVKGIIASAKDPKRSHLSKFVSILEDASSGSIDYSRAYHLIQLFLHEIYEDNSMIPNSDNIVLKLCKLDAFSRVTPECRFKTCTVLCRMPASEKVDDNLRALLSSDSVYACFMEYVGQHSPSDFVTVINRLINSRCLSALSFLRALYLGHRICMSGTTVLKICLAAQRNLKSIVPEKVRCPGFGDFEFLTCVGVNAFVKLLGPTLPISLLCVCASVSCSGKEMFAPLVEACLLVQDHSAAESVIKYMNEYYGHVPAALLTTTLQSYLLHGNFRRVLECMSKNDRHGDAFKERKNRGLHANVAAFGLRVALSVLKFDIASEFLNHCDNNEKISAELSTLLQQIPPMLDSRNKVDAFVTLCERLNLDESAFAVVLDCCIRLKNSKRLLRLINRFRKMGLQPQAQTCGVIIKSLGCCGRIAECKEIWHDLTVKRGNEPNEVVYGIMLDALVSNNKMDEALSLLDDMKNKGNVKPNTIMYTTLIKGFGQNRQLSKAMSIYEEMVAREIPRNTVTYNSIIDACARVGDMKTAASLLEEMMVNQVEPDLITFSTIIKGYCVQCNMDQSFQLLSIMYERGIKPDGILYNSLLEGCVKSGRLWLCEKLWEQMRLHGIAPSNFTLTILIKMYGRSGQLDKVFELVGRLPMEYGFTINAHVYTCLMSACITNSRYSTALDIYKCMKDGGIKADAKTYETLLLGATRGNLFVEAADVLKDMYNLSNDNSGAAQSSREIAPYQKINPRILENLFNKVQQSRSDAGIMATYRALSKKLQSLGVNVPSLS</sequence>